<feature type="coiled-coil region" evidence="1">
    <location>
        <begin position="221"/>
        <end position="248"/>
    </location>
</feature>
<evidence type="ECO:0000313" key="3">
    <source>
        <dbReference type="EMBL" id="KAK9303442.1"/>
    </source>
</evidence>
<organism evidence="3 4">
    <name type="scientific">Tetragonisca angustula</name>
    <dbReference type="NCBI Taxonomy" id="166442"/>
    <lineage>
        <taxon>Eukaryota</taxon>
        <taxon>Metazoa</taxon>
        <taxon>Ecdysozoa</taxon>
        <taxon>Arthropoda</taxon>
        <taxon>Hexapoda</taxon>
        <taxon>Insecta</taxon>
        <taxon>Pterygota</taxon>
        <taxon>Neoptera</taxon>
        <taxon>Endopterygota</taxon>
        <taxon>Hymenoptera</taxon>
        <taxon>Apocrita</taxon>
        <taxon>Aculeata</taxon>
        <taxon>Apoidea</taxon>
        <taxon>Anthophila</taxon>
        <taxon>Apidae</taxon>
        <taxon>Tetragonisca</taxon>
    </lineage>
</organism>
<keyword evidence="4" id="KW-1185">Reference proteome</keyword>
<feature type="compositionally biased region" description="Basic and acidic residues" evidence="2">
    <location>
        <begin position="378"/>
        <end position="397"/>
    </location>
</feature>
<accession>A0AAW1A092</accession>
<name>A0AAW1A092_9HYME</name>
<evidence type="ECO:0000256" key="1">
    <source>
        <dbReference type="SAM" id="Coils"/>
    </source>
</evidence>
<keyword evidence="1" id="KW-0175">Coiled coil</keyword>
<gene>
    <name evidence="3" type="ORF">QLX08_004921</name>
</gene>
<sequence>MSCVHYQQTNLSTKEKNYFDGQYNRYMSPSYSPRVITPEIYRSAGYCAGWRTLEIQGNSPEISTTARADPSYGEARMQTGRMTPTFKQEAMKHGDAITLERMQTKMKFLEDSNIVMQTRNQNLITENKAFATQLKEERNEVKRLEKRLTLLREELDFERSKINEIRKEAEQARKKQMPTVEENGTSTTDIVSKGDRGVQVWAVCMACQRKLESCEKQPPTVTITKSELEVLEKDMQTLRDTIIAREEAWDKAMEREHNYRQQLTRLTTETITARHLSDTRYEELKTATNALQEKETELKSIQKDNMYLHKLIAKIYNNYQRGPEGYQRSNLTADMNEKDQRFIEETVRRVSNGKSKQKPKSKSSCSERITHPTVYQSLREKSSRSVRDQANLKEPKR</sequence>
<reference evidence="3 4" key="1">
    <citation type="submission" date="2024-05" db="EMBL/GenBank/DDBJ databases">
        <title>The nuclear and mitochondrial genome assemblies of Tetragonisca angustula (Apidae: Meliponini), a tiny yet remarkable pollinator in the Neotropics.</title>
        <authorList>
            <person name="Ferrari R."/>
            <person name="Ricardo P.C."/>
            <person name="Dias F.C."/>
            <person name="Araujo N.S."/>
            <person name="Soares D.O."/>
            <person name="Zhou Q.-S."/>
            <person name="Zhu C.-D."/>
            <person name="Coutinho L."/>
            <person name="Airas M.C."/>
            <person name="Batista T.M."/>
        </authorList>
    </citation>
    <scope>NUCLEOTIDE SEQUENCE [LARGE SCALE GENOMIC DNA]</scope>
    <source>
        <strain evidence="3">ASF017062</strain>
        <tissue evidence="3">Abdomen</tissue>
    </source>
</reference>
<evidence type="ECO:0000313" key="4">
    <source>
        <dbReference type="Proteomes" id="UP001432146"/>
    </source>
</evidence>
<feature type="region of interest" description="Disordered" evidence="2">
    <location>
        <begin position="347"/>
        <end position="397"/>
    </location>
</feature>
<proteinExistence type="predicted"/>
<feature type="region of interest" description="Disordered" evidence="2">
    <location>
        <begin position="172"/>
        <end position="191"/>
    </location>
</feature>
<protein>
    <submittedName>
        <fullName evidence="3">Uncharacterized protein</fullName>
    </submittedName>
</protein>
<dbReference type="AlphaFoldDB" id="A0AAW1A092"/>
<evidence type="ECO:0000256" key="2">
    <source>
        <dbReference type="SAM" id="MobiDB-lite"/>
    </source>
</evidence>
<comment type="caution">
    <text evidence="3">The sequence shown here is derived from an EMBL/GenBank/DDBJ whole genome shotgun (WGS) entry which is preliminary data.</text>
</comment>
<dbReference type="Proteomes" id="UP001432146">
    <property type="component" value="Unassembled WGS sequence"/>
</dbReference>
<dbReference type="EMBL" id="JAWNGG020000079">
    <property type="protein sequence ID" value="KAK9303442.1"/>
    <property type="molecule type" value="Genomic_DNA"/>
</dbReference>